<proteinExistence type="predicted"/>
<dbReference type="Proteomes" id="UP000266841">
    <property type="component" value="Unassembled WGS sequence"/>
</dbReference>
<feature type="non-terminal residue" evidence="2">
    <location>
        <position position="209"/>
    </location>
</feature>
<evidence type="ECO:0000313" key="2">
    <source>
        <dbReference type="EMBL" id="EJK56504.1"/>
    </source>
</evidence>
<feature type="region of interest" description="Disordered" evidence="1">
    <location>
        <begin position="1"/>
        <end position="43"/>
    </location>
</feature>
<evidence type="ECO:0000313" key="3">
    <source>
        <dbReference type="Proteomes" id="UP000266841"/>
    </source>
</evidence>
<organism evidence="2 3">
    <name type="scientific">Thalassiosira oceanica</name>
    <name type="common">Marine diatom</name>
    <dbReference type="NCBI Taxonomy" id="159749"/>
    <lineage>
        <taxon>Eukaryota</taxon>
        <taxon>Sar</taxon>
        <taxon>Stramenopiles</taxon>
        <taxon>Ochrophyta</taxon>
        <taxon>Bacillariophyta</taxon>
        <taxon>Coscinodiscophyceae</taxon>
        <taxon>Thalassiosirophycidae</taxon>
        <taxon>Thalassiosirales</taxon>
        <taxon>Thalassiosiraceae</taxon>
        <taxon>Thalassiosira</taxon>
    </lineage>
</organism>
<protein>
    <submittedName>
        <fullName evidence="2">Uncharacterized protein</fullName>
    </submittedName>
</protein>
<evidence type="ECO:0000256" key="1">
    <source>
        <dbReference type="SAM" id="MobiDB-lite"/>
    </source>
</evidence>
<gene>
    <name evidence="2" type="ORF">THAOC_23595</name>
</gene>
<accession>K0RVN0</accession>
<reference evidence="2 3" key="1">
    <citation type="journal article" date="2012" name="Genome Biol.">
        <title>Genome and low-iron response of an oceanic diatom adapted to chronic iron limitation.</title>
        <authorList>
            <person name="Lommer M."/>
            <person name="Specht M."/>
            <person name="Roy A.S."/>
            <person name="Kraemer L."/>
            <person name="Andreson R."/>
            <person name="Gutowska M.A."/>
            <person name="Wolf J."/>
            <person name="Bergner S.V."/>
            <person name="Schilhabel M.B."/>
            <person name="Klostermeier U.C."/>
            <person name="Beiko R.G."/>
            <person name="Rosenstiel P."/>
            <person name="Hippler M."/>
            <person name="Laroche J."/>
        </authorList>
    </citation>
    <scope>NUCLEOTIDE SEQUENCE [LARGE SCALE GENOMIC DNA]</scope>
    <source>
        <strain evidence="2 3">CCMP1005</strain>
    </source>
</reference>
<dbReference type="AlphaFoldDB" id="K0RVN0"/>
<keyword evidence="3" id="KW-1185">Reference proteome</keyword>
<comment type="caution">
    <text evidence="2">The sequence shown here is derived from an EMBL/GenBank/DDBJ whole genome shotgun (WGS) entry which is preliminary data.</text>
</comment>
<name>K0RVN0_THAOC</name>
<sequence length="209" mass="23165">MSNPEIEINSYPPRLGSQFRGGPRAGGGDETGFEPSSGSLHSPPPLRLITSLESGSLVCSGFAGGTAARPPVARRRVSCVVWHLVVAARTCDRTKDIIEPWEKRRNEDRVDRAGWTEDNRSKHVAVSRDIRRGFNREWLVAANQDIAACRPFDTAAELRQRRKTYTRLQLESSGLAIFSATASPESELYGEKIVRVTVDDSMGDKKLRN</sequence>
<dbReference type="EMBL" id="AGNL01031232">
    <property type="protein sequence ID" value="EJK56504.1"/>
    <property type="molecule type" value="Genomic_DNA"/>
</dbReference>